<evidence type="ECO:0000313" key="1">
    <source>
        <dbReference type="EMBL" id="CUV38361.1"/>
    </source>
</evidence>
<name>A0A0S4VWD8_RALSL</name>
<reference evidence="1" key="1">
    <citation type="submission" date="2015-10" db="EMBL/GenBank/DDBJ databases">
        <authorList>
            <person name="Gilbert D.G."/>
        </authorList>
    </citation>
    <scope>NUCLEOTIDE SEQUENCE</scope>
    <source>
        <strain evidence="1">Phyl III-seqv23</strain>
    </source>
</reference>
<proteinExistence type="predicted"/>
<dbReference type="EMBL" id="LN899826">
    <property type="protein sequence ID" value="CUV38361.1"/>
    <property type="molecule type" value="Genomic_DNA"/>
</dbReference>
<gene>
    <name evidence="1" type="ORF">TF3108_v1_110077</name>
</gene>
<dbReference type="AlphaFoldDB" id="A0A0S4VWD8"/>
<organism evidence="1">
    <name type="scientific">Ralstonia solanacearum</name>
    <name type="common">Pseudomonas solanacearum</name>
    <dbReference type="NCBI Taxonomy" id="305"/>
    <lineage>
        <taxon>Bacteria</taxon>
        <taxon>Pseudomonadati</taxon>
        <taxon>Pseudomonadota</taxon>
        <taxon>Betaproteobacteria</taxon>
        <taxon>Burkholderiales</taxon>
        <taxon>Burkholderiaceae</taxon>
        <taxon>Ralstonia</taxon>
        <taxon>Ralstonia solanacearum species complex</taxon>
    </lineage>
</organism>
<accession>A0A0S4VWD8</accession>
<protein>
    <submittedName>
        <fullName evidence="1">Uncharacterized protein</fullName>
    </submittedName>
</protein>
<sequence length="156" mass="16693">MRATAQVLEMRMKYIIGNWREKARYCALSSSGLSAGTPMKRATRPASAFIVIGRSCCRSGPIGPRRADSTPGWKGRPKHAATAMRYASAASGAWAATAGRICDVAMVAAGRLEPAGNGSWRASGMMSPFAVTRRRAIRVVRQQERTIGGFLNSAFG</sequence>